<dbReference type="EMBL" id="JABSTU010000005">
    <property type="protein sequence ID" value="KAH8032538.1"/>
    <property type="molecule type" value="Genomic_DNA"/>
</dbReference>
<keyword evidence="3" id="KW-1185">Reference proteome</keyword>
<sequence>MELFELGEIGRLALELTGIHQIREYKVLSRIAAPRRRCGHAAFIRKARGLLLIAEERPSSRWFCFVTRSGVQWLDGRAPDTRDTLERTTDTPRRGRGAVSILKRNAPVQKERLSRTVNLP</sequence>
<name>A0A9J6EE10_RHIMP</name>
<accession>A0A9J6EE10</accession>
<reference evidence="2" key="2">
    <citation type="submission" date="2021-09" db="EMBL/GenBank/DDBJ databases">
        <authorList>
            <person name="Jia N."/>
            <person name="Wang J."/>
            <person name="Shi W."/>
            <person name="Du L."/>
            <person name="Sun Y."/>
            <person name="Zhan W."/>
            <person name="Jiang J."/>
            <person name="Wang Q."/>
            <person name="Zhang B."/>
            <person name="Ji P."/>
            <person name="Sakyi L.B."/>
            <person name="Cui X."/>
            <person name="Yuan T."/>
            <person name="Jiang B."/>
            <person name="Yang W."/>
            <person name="Lam T.T.-Y."/>
            <person name="Chang Q."/>
            <person name="Ding S."/>
            <person name="Wang X."/>
            <person name="Zhu J."/>
            <person name="Ruan X."/>
            <person name="Zhao L."/>
            <person name="Wei J."/>
            <person name="Que T."/>
            <person name="Du C."/>
            <person name="Cheng J."/>
            <person name="Dai P."/>
            <person name="Han X."/>
            <person name="Huang E."/>
            <person name="Gao Y."/>
            <person name="Liu J."/>
            <person name="Shao H."/>
            <person name="Ye R."/>
            <person name="Li L."/>
            <person name="Wei W."/>
            <person name="Wang X."/>
            <person name="Wang C."/>
            <person name="Huo Q."/>
            <person name="Li W."/>
            <person name="Guo W."/>
            <person name="Chen H."/>
            <person name="Chen S."/>
            <person name="Zhou L."/>
            <person name="Zhou L."/>
            <person name="Ni X."/>
            <person name="Tian J."/>
            <person name="Zhou Y."/>
            <person name="Sheng Y."/>
            <person name="Liu T."/>
            <person name="Pan Y."/>
            <person name="Xia L."/>
            <person name="Li J."/>
            <person name="Zhao F."/>
            <person name="Cao W."/>
        </authorList>
    </citation>
    <scope>NUCLEOTIDE SEQUENCE</scope>
    <source>
        <strain evidence="2">Rmic-2018</strain>
        <tissue evidence="2">Larvae</tissue>
    </source>
</reference>
<reference evidence="2" key="1">
    <citation type="journal article" date="2020" name="Cell">
        <title>Large-Scale Comparative Analyses of Tick Genomes Elucidate Their Genetic Diversity and Vector Capacities.</title>
        <authorList>
            <consortium name="Tick Genome and Microbiome Consortium (TIGMIC)"/>
            <person name="Jia N."/>
            <person name="Wang J."/>
            <person name="Shi W."/>
            <person name="Du L."/>
            <person name="Sun Y."/>
            <person name="Zhan W."/>
            <person name="Jiang J.F."/>
            <person name="Wang Q."/>
            <person name="Zhang B."/>
            <person name="Ji P."/>
            <person name="Bell-Sakyi L."/>
            <person name="Cui X.M."/>
            <person name="Yuan T.T."/>
            <person name="Jiang B.G."/>
            <person name="Yang W.F."/>
            <person name="Lam T.T."/>
            <person name="Chang Q.C."/>
            <person name="Ding S.J."/>
            <person name="Wang X.J."/>
            <person name="Zhu J.G."/>
            <person name="Ruan X.D."/>
            <person name="Zhao L."/>
            <person name="Wei J.T."/>
            <person name="Ye R.Z."/>
            <person name="Que T.C."/>
            <person name="Du C.H."/>
            <person name="Zhou Y.H."/>
            <person name="Cheng J.X."/>
            <person name="Dai P.F."/>
            <person name="Guo W.B."/>
            <person name="Han X.H."/>
            <person name="Huang E.J."/>
            <person name="Li L.F."/>
            <person name="Wei W."/>
            <person name="Gao Y.C."/>
            <person name="Liu J.Z."/>
            <person name="Shao H.Z."/>
            <person name="Wang X."/>
            <person name="Wang C.C."/>
            <person name="Yang T.C."/>
            <person name="Huo Q.B."/>
            <person name="Li W."/>
            <person name="Chen H.Y."/>
            <person name="Chen S.E."/>
            <person name="Zhou L.G."/>
            <person name="Ni X.B."/>
            <person name="Tian J.H."/>
            <person name="Sheng Y."/>
            <person name="Liu T."/>
            <person name="Pan Y.S."/>
            <person name="Xia L.Y."/>
            <person name="Li J."/>
            <person name="Zhao F."/>
            <person name="Cao W.C."/>
        </authorList>
    </citation>
    <scope>NUCLEOTIDE SEQUENCE</scope>
    <source>
        <strain evidence="2">Rmic-2018</strain>
    </source>
</reference>
<comment type="caution">
    <text evidence="2">The sequence shown here is derived from an EMBL/GenBank/DDBJ whole genome shotgun (WGS) entry which is preliminary data.</text>
</comment>
<gene>
    <name evidence="2" type="ORF">HPB51_025991</name>
</gene>
<evidence type="ECO:0000313" key="3">
    <source>
        <dbReference type="Proteomes" id="UP000821866"/>
    </source>
</evidence>
<feature type="region of interest" description="Disordered" evidence="1">
    <location>
        <begin position="77"/>
        <end position="120"/>
    </location>
</feature>
<evidence type="ECO:0000256" key="1">
    <source>
        <dbReference type="SAM" id="MobiDB-lite"/>
    </source>
</evidence>
<feature type="compositionally biased region" description="Basic and acidic residues" evidence="1">
    <location>
        <begin position="77"/>
        <end position="93"/>
    </location>
</feature>
<organism evidence="2 3">
    <name type="scientific">Rhipicephalus microplus</name>
    <name type="common">Cattle tick</name>
    <name type="synonym">Boophilus microplus</name>
    <dbReference type="NCBI Taxonomy" id="6941"/>
    <lineage>
        <taxon>Eukaryota</taxon>
        <taxon>Metazoa</taxon>
        <taxon>Ecdysozoa</taxon>
        <taxon>Arthropoda</taxon>
        <taxon>Chelicerata</taxon>
        <taxon>Arachnida</taxon>
        <taxon>Acari</taxon>
        <taxon>Parasitiformes</taxon>
        <taxon>Ixodida</taxon>
        <taxon>Ixodoidea</taxon>
        <taxon>Ixodidae</taxon>
        <taxon>Rhipicephalinae</taxon>
        <taxon>Rhipicephalus</taxon>
        <taxon>Boophilus</taxon>
    </lineage>
</organism>
<dbReference type="AlphaFoldDB" id="A0A9J6EE10"/>
<protein>
    <submittedName>
        <fullName evidence="2">Uncharacterized protein</fullName>
    </submittedName>
</protein>
<dbReference type="Proteomes" id="UP000821866">
    <property type="component" value="Chromosome 3"/>
</dbReference>
<proteinExistence type="predicted"/>
<evidence type="ECO:0000313" key="2">
    <source>
        <dbReference type="EMBL" id="KAH8032538.1"/>
    </source>
</evidence>